<dbReference type="InterPro" id="IPR002504">
    <property type="entry name" value="NADK"/>
</dbReference>
<evidence type="ECO:0000256" key="6">
    <source>
        <dbReference type="ARBA" id="ARBA00023027"/>
    </source>
</evidence>
<evidence type="ECO:0000256" key="4">
    <source>
        <dbReference type="ARBA" id="ARBA00022777"/>
    </source>
</evidence>
<dbReference type="OrthoDB" id="185618at2759"/>
<dbReference type="GO" id="GO:0005739">
    <property type="term" value="C:mitochondrion"/>
    <property type="evidence" value="ECO:0007669"/>
    <property type="project" value="TreeGrafter"/>
</dbReference>
<dbReference type="GO" id="GO:0006741">
    <property type="term" value="P:NADP+ biosynthetic process"/>
    <property type="evidence" value="ECO:0007669"/>
    <property type="project" value="InterPro"/>
</dbReference>
<accession>A0A6G0YV60</accession>
<evidence type="ECO:0000313" key="7">
    <source>
        <dbReference type="EMBL" id="KAF0761677.1"/>
    </source>
</evidence>
<dbReference type="InterPro" id="IPR016064">
    <property type="entry name" value="NAD/diacylglycerol_kinase_sf"/>
</dbReference>
<keyword evidence="5" id="KW-0521">NADP</keyword>
<dbReference type="SUPFAM" id="SSF111331">
    <property type="entry name" value="NAD kinase/diacylglycerol kinase-like"/>
    <property type="match status" value="1"/>
</dbReference>
<dbReference type="AlphaFoldDB" id="A0A6G0YV60"/>
<dbReference type="Gene3D" id="2.60.200.30">
    <property type="entry name" value="Probable inorganic polyphosphate/atp-NAD kinase, domain 2"/>
    <property type="match status" value="1"/>
</dbReference>
<dbReference type="EC" id="2.7.1.23" evidence="2"/>
<dbReference type="InterPro" id="IPR017438">
    <property type="entry name" value="ATP-NAD_kinase_N"/>
</dbReference>
<evidence type="ECO:0000256" key="1">
    <source>
        <dbReference type="ARBA" id="ARBA00010995"/>
    </source>
</evidence>
<dbReference type="Pfam" id="PF01513">
    <property type="entry name" value="NAD_kinase"/>
    <property type="match status" value="1"/>
</dbReference>
<reference evidence="7 8" key="1">
    <citation type="submission" date="2019-08" db="EMBL/GenBank/DDBJ databases">
        <title>Whole genome of Aphis craccivora.</title>
        <authorList>
            <person name="Voronova N.V."/>
            <person name="Shulinski R.S."/>
            <person name="Bandarenka Y.V."/>
            <person name="Zhorov D.G."/>
            <person name="Warner D."/>
        </authorList>
    </citation>
    <scope>NUCLEOTIDE SEQUENCE [LARGE SCALE GENOMIC DNA]</scope>
    <source>
        <strain evidence="7">180601</strain>
        <tissue evidence="7">Whole Body</tissue>
    </source>
</reference>
<dbReference type="GO" id="GO:0019674">
    <property type="term" value="P:NAD+ metabolic process"/>
    <property type="evidence" value="ECO:0007669"/>
    <property type="project" value="InterPro"/>
</dbReference>
<comment type="similarity">
    <text evidence="1">Belongs to the NAD kinase family.</text>
</comment>
<dbReference type="GO" id="GO:0003951">
    <property type="term" value="F:NAD+ kinase activity"/>
    <property type="evidence" value="ECO:0007669"/>
    <property type="project" value="UniProtKB-EC"/>
</dbReference>
<evidence type="ECO:0000313" key="8">
    <source>
        <dbReference type="Proteomes" id="UP000478052"/>
    </source>
</evidence>
<protein>
    <recommendedName>
        <fullName evidence="2">NAD(+) kinase</fullName>
        <ecNumber evidence="2">2.7.1.23</ecNumber>
    </recommendedName>
</protein>
<dbReference type="PANTHER" id="PTHR13158:SF5">
    <property type="entry name" value="NAD KINASE 2, MITOCHONDRIAL"/>
    <property type="match status" value="1"/>
</dbReference>
<keyword evidence="4 7" id="KW-0418">Kinase</keyword>
<dbReference type="Proteomes" id="UP000478052">
    <property type="component" value="Unassembled WGS sequence"/>
</dbReference>
<dbReference type="EMBL" id="VUJU01002327">
    <property type="protein sequence ID" value="KAF0761677.1"/>
    <property type="molecule type" value="Genomic_DNA"/>
</dbReference>
<sequence>MCIGRRYMQLWKGKKVLLVAKYTRVERERLEHPNVSEKQLLKQLSNQGVNLKTILESHNEHYNIVKEVTAAINRLDVESKIINLKDINTAAVSWADVLIAIGGDGTFLVMSSYVQNHQTPVVGINSNPSSSLGYLCLPEICSRNIQNTFDTLEKQKYFFIDRRRIRVSMKNTKNKMEPPINMYQDFVKIRPDSHSSHDMLALNEVFIGDKMPGRTSEMECKFDGNMPIKIKSSGLCISTGTGSSAWSYALNKISVNEVRRILNYKFHQISEQECIKIANDYNKNLVYKPDLEYLQYTIREPTGRSLWQSNDELIKSDKIKQAEVETHCEEGCIILDGFLIYVFPKGAQAILTSRPEDSIKSVMINVD</sequence>
<gene>
    <name evidence="7" type="ORF">FWK35_00012880</name>
</gene>
<dbReference type="Gene3D" id="3.40.50.10330">
    <property type="entry name" value="Probable inorganic polyphosphate/atp-NAD kinase, domain 1"/>
    <property type="match status" value="1"/>
</dbReference>
<evidence type="ECO:0000256" key="3">
    <source>
        <dbReference type="ARBA" id="ARBA00022679"/>
    </source>
</evidence>
<dbReference type="InterPro" id="IPR017437">
    <property type="entry name" value="ATP-NAD_kinase_PpnK-typ_C"/>
</dbReference>
<keyword evidence="8" id="KW-1185">Reference proteome</keyword>
<dbReference type="PANTHER" id="PTHR13158">
    <property type="match status" value="1"/>
</dbReference>
<name>A0A6G0YV60_APHCR</name>
<comment type="caution">
    <text evidence="7">The sequence shown here is derived from an EMBL/GenBank/DDBJ whole genome shotgun (WGS) entry which is preliminary data.</text>
</comment>
<evidence type="ECO:0000256" key="5">
    <source>
        <dbReference type="ARBA" id="ARBA00022857"/>
    </source>
</evidence>
<keyword evidence="6" id="KW-0520">NAD</keyword>
<keyword evidence="3" id="KW-0808">Transferase</keyword>
<evidence type="ECO:0000256" key="2">
    <source>
        <dbReference type="ARBA" id="ARBA00012120"/>
    </source>
</evidence>
<organism evidence="7 8">
    <name type="scientific">Aphis craccivora</name>
    <name type="common">Cowpea aphid</name>
    <dbReference type="NCBI Taxonomy" id="307492"/>
    <lineage>
        <taxon>Eukaryota</taxon>
        <taxon>Metazoa</taxon>
        <taxon>Ecdysozoa</taxon>
        <taxon>Arthropoda</taxon>
        <taxon>Hexapoda</taxon>
        <taxon>Insecta</taxon>
        <taxon>Pterygota</taxon>
        <taxon>Neoptera</taxon>
        <taxon>Paraneoptera</taxon>
        <taxon>Hemiptera</taxon>
        <taxon>Sternorrhyncha</taxon>
        <taxon>Aphidomorpha</taxon>
        <taxon>Aphidoidea</taxon>
        <taxon>Aphididae</taxon>
        <taxon>Aphidini</taxon>
        <taxon>Aphis</taxon>
        <taxon>Aphis</taxon>
    </lineage>
</organism>
<proteinExistence type="inferred from homology"/>